<protein>
    <submittedName>
        <fullName evidence="1">Uncharacterized protein</fullName>
    </submittedName>
</protein>
<evidence type="ECO:0000313" key="1">
    <source>
        <dbReference type="EMBL" id="KAJ8665868.1"/>
    </source>
</evidence>
<proteinExistence type="predicted"/>
<gene>
    <name evidence="1" type="ORF">QAD02_007530</name>
</gene>
<dbReference type="Proteomes" id="UP001239111">
    <property type="component" value="Chromosome 4"/>
</dbReference>
<comment type="caution">
    <text evidence="1">The sequence shown here is derived from an EMBL/GenBank/DDBJ whole genome shotgun (WGS) entry which is preliminary data.</text>
</comment>
<evidence type="ECO:0000313" key="2">
    <source>
        <dbReference type="Proteomes" id="UP001239111"/>
    </source>
</evidence>
<dbReference type="EMBL" id="CM056744">
    <property type="protein sequence ID" value="KAJ8665868.1"/>
    <property type="molecule type" value="Genomic_DNA"/>
</dbReference>
<keyword evidence="2" id="KW-1185">Reference proteome</keyword>
<sequence>MDYVSSLSYVPLISSIAAEDFVAAFNVISNWLETDSSKFKSAEVVVAGDFNLAGYQWKVDEERLLLAVGSNPSIPVKEGVAALELCMNQLCITSVFSSENSKGNHLG</sequence>
<accession>A0ACC2N543</accession>
<reference evidence="1" key="1">
    <citation type="submission" date="2023-04" db="EMBL/GenBank/DDBJ databases">
        <title>A chromosome-level genome assembly of the parasitoid wasp Eretmocerus hayati.</title>
        <authorList>
            <person name="Zhong Y."/>
            <person name="Liu S."/>
            <person name="Liu Y."/>
        </authorList>
    </citation>
    <scope>NUCLEOTIDE SEQUENCE</scope>
    <source>
        <strain evidence="1">ZJU_SS_LIU_2023</strain>
    </source>
</reference>
<name>A0ACC2N543_9HYME</name>
<organism evidence="1 2">
    <name type="scientific">Eretmocerus hayati</name>
    <dbReference type="NCBI Taxonomy" id="131215"/>
    <lineage>
        <taxon>Eukaryota</taxon>
        <taxon>Metazoa</taxon>
        <taxon>Ecdysozoa</taxon>
        <taxon>Arthropoda</taxon>
        <taxon>Hexapoda</taxon>
        <taxon>Insecta</taxon>
        <taxon>Pterygota</taxon>
        <taxon>Neoptera</taxon>
        <taxon>Endopterygota</taxon>
        <taxon>Hymenoptera</taxon>
        <taxon>Apocrita</taxon>
        <taxon>Proctotrupomorpha</taxon>
        <taxon>Chalcidoidea</taxon>
        <taxon>Aphelinidae</taxon>
        <taxon>Aphelininae</taxon>
        <taxon>Eretmocerus</taxon>
    </lineage>
</organism>